<sequence>AIVPDFEALHQQRRLFVEARLAAAAANQAAGQTDENGDPIGPGSVGGRSIDHSGLGHSGLRSLRHSPMETGPTYTNIFDSSANESTLRQLYLSRTMDDGDVSRLGSGSSGFVPGDTQHYARAAASRGYVVPGGPGGLLRHRQLPVSAAQTSSGNIVVGARSFVTNERYIHDRDTKPTLICSVASGSREGMSATNALVSGVGSVHTLSHGDEVVGELVDPDEEIIGDPDEDEDDEDDDDMEEV</sequence>
<reference evidence="2" key="1">
    <citation type="submission" date="2019-05" db="EMBL/GenBank/DDBJ databases">
        <title>Annotation for the trematode Fasciolopsis buski.</title>
        <authorList>
            <person name="Choi Y.-J."/>
        </authorList>
    </citation>
    <scope>NUCLEOTIDE SEQUENCE</scope>
    <source>
        <strain evidence="2">HT</strain>
        <tissue evidence="2">Whole worm</tissue>
    </source>
</reference>
<feature type="compositionally biased region" description="Acidic residues" evidence="1">
    <location>
        <begin position="217"/>
        <end position="242"/>
    </location>
</feature>
<evidence type="ECO:0000256" key="1">
    <source>
        <dbReference type="SAM" id="MobiDB-lite"/>
    </source>
</evidence>
<dbReference type="OrthoDB" id="10416149at2759"/>
<feature type="non-terminal residue" evidence="2">
    <location>
        <position position="1"/>
    </location>
</feature>
<evidence type="ECO:0000313" key="3">
    <source>
        <dbReference type="Proteomes" id="UP000728185"/>
    </source>
</evidence>
<organism evidence="2 3">
    <name type="scientific">Fasciolopsis buskii</name>
    <dbReference type="NCBI Taxonomy" id="27845"/>
    <lineage>
        <taxon>Eukaryota</taxon>
        <taxon>Metazoa</taxon>
        <taxon>Spiralia</taxon>
        <taxon>Lophotrochozoa</taxon>
        <taxon>Platyhelminthes</taxon>
        <taxon>Trematoda</taxon>
        <taxon>Digenea</taxon>
        <taxon>Plagiorchiida</taxon>
        <taxon>Echinostomata</taxon>
        <taxon>Echinostomatoidea</taxon>
        <taxon>Fasciolidae</taxon>
        <taxon>Fasciolopsis</taxon>
    </lineage>
</organism>
<feature type="region of interest" description="Disordered" evidence="1">
    <location>
        <begin position="213"/>
        <end position="242"/>
    </location>
</feature>
<dbReference type="EMBL" id="LUCM01001137">
    <property type="protein sequence ID" value="KAA0199432.1"/>
    <property type="molecule type" value="Genomic_DNA"/>
</dbReference>
<proteinExistence type="predicted"/>
<feature type="region of interest" description="Disordered" evidence="1">
    <location>
        <begin position="28"/>
        <end position="50"/>
    </location>
</feature>
<evidence type="ECO:0000313" key="2">
    <source>
        <dbReference type="EMBL" id="KAA0199432.1"/>
    </source>
</evidence>
<gene>
    <name evidence="2" type="ORF">FBUS_11730</name>
</gene>
<accession>A0A8E0VNQ4</accession>
<dbReference type="AlphaFoldDB" id="A0A8E0VNQ4"/>
<comment type="caution">
    <text evidence="2">The sequence shown here is derived from an EMBL/GenBank/DDBJ whole genome shotgun (WGS) entry which is preliminary data.</text>
</comment>
<dbReference type="Proteomes" id="UP000728185">
    <property type="component" value="Unassembled WGS sequence"/>
</dbReference>
<protein>
    <submittedName>
        <fullName evidence="2">Tyrosyl-DNA phosphodiesterase 1</fullName>
    </submittedName>
</protein>
<name>A0A8E0VNQ4_9TREM</name>
<keyword evidence="3" id="KW-1185">Reference proteome</keyword>